<accession>A0ACC8XAN9</accession>
<proteinExistence type="predicted"/>
<organism evidence="1 2">
    <name type="scientific">Candidatus Epulonipiscium fishelsonii</name>
    <dbReference type="NCBI Taxonomy" id="77094"/>
    <lineage>
        <taxon>Bacteria</taxon>
        <taxon>Bacillati</taxon>
        <taxon>Bacillota</taxon>
        <taxon>Clostridia</taxon>
        <taxon>Lachnospirales</taxon>
        <taxon>Lachnospiraceae</taxon>
        <taxon>Candidatus Epulonipiscium</taxon>
    </lineage>
</organism>
<dbReference type="Proteomes" id="UP000188637">
    <property type="component" value="Unassembled WGS sequence"/>
</dbReference>
<dbReference type="EMBL" id="LJHD01000260">
    <property type="protein sequence ID" value="ONI39561.1"/>
    <property type="molecule type" value="Genomic_DNA"/>
</dbReference>
<keyword evidence="2" id="KW-1185">Reference proteome</keyword>
<comment type="caution">
    <text evidence="1">The sequence shown here is derived from an EMBL/GenBank/DDBJ whole genome shotgun (WGS) entry which is preliminary data.</text>
</comment>
<evidence type="ECO:0000313" key="2">
    <source>
        <dbReference type="Proteomes" id="UP000188637"/>
    </source>
</evidence>
<sequence length="439" mass="47556">MQKTEYGLSTAIAMIVGVVIGSGIFFKSDNILVATDGSIALGVLVFILAAISIIFGGLTMSELASRYNKPGGIISYAEHSNKSIGCALGWFHTLIYYPTLVAIVSWVAGIYIFILFGIESTLLYQCLVGLICFTGIFVLNILSTRLGGYFQNASTIVKLVPLISIAILGLIYGDPLSSVHLTDVTQMTSLGWMSAISAIAFSFDGWIIATSLGGEIKNSKKNLPIALIFAPIFILIIYVLYFVGISSLVGPETVMAQADAHVDTAANLLFGPFGAKIVLIFVIISVLGTVNGLTMAIIRMPQMLSERNMFPNAKKMVKINPKYRVSIPSAIFGFLISAFWLVVHYICTTNNLLPNSDISEISISINYIAYIYLYYQVIKLKKSGEIKSAIRGYFNPIMACIGSLIIVSGSIGNPLFILYLGISAVIAISAIIYYKKVNE</sequence>
<gene>
    <name evidence="1" type="ORF">AN640_01760</name>
</gene>
<protein>
    <submittedName>
        <fullName evidence="1">Amino acid permease</fullName>
    </submittedName>
</protein>
<reference evidence="1" key="1">
    <citation type="submission" date="2016-08" db="EMBL/GenBank/DDBJ databases">
        <authorList>
            <person name="Ngugi D.K."/>
            <person name="Miyake S."/>
            <person name="Stingl U."/>
        </authorList>
    </citation>
    <scope>NUCLEOTIDE SEQUENCE</scope>
    <source>
        <strain evidence="1">SCG-D08WGA-EpuloA1</strain>
    </source>
</reference>
<name>A0ACC8XAN9_9FIRM</name>
<evidence type="ECO:0000313" key="1">
    <source>
        <dbReference type="EMBL" id="ONI39561.1"/>
    </source>
</evidence>